<organism evidence="15 16">
    <name type="scientific">Chondromyces apiculatus DSM 436</name>
    <dbReference type="NCBI Taxonomy" id="1192034"/>
    <lineage>
        <taxon>Bacteria</taxon>
        <taxon>Pseudomonadati</taxon>
        <taxon>Myxococcota</taxon>
        <taxon>Polyangia</taxon>
        <taxon>Polyangiales</taxon>
        <taxon>Polyangiaceae</taxon>
        <taxon>Chondromyces</taxon>
    </lineage>
</organism>
<feature type="zinc finger region" description="CHC2-type" evidence="12">
    <location>
        <begin position="37"/>
        <end position="61"/>
    </location>
</feature>
<dbReference type="Pfam" id="PF08275">
    <property type="entry name" value="DNAG_N"/>
    <property type="match status" value="1"/>
</dbReference>
<dbReference type="OrthoDB" id="9803773at2"/>
<dbReference type="GO" id="GO:0003677">
    <property type="term" value="F:DNA binding"/>
    <property type="evidence" value="ECO:0007669"/>
    <property type="project" value="UniProtKB-KW"/>
</dbReference>
<dbReference type="InterPro" id="IPR034151">
    <property type="entry name" value="TOPRIM_DnaG_bac"/>
</dbReference>
<evidence type="ECO:0000256" key="11">
    <source>
        <dbReference type="ARBA" id="ARBA00023163"/>
    </source>
</evidence>
<keyword evidence="9" id="KW-0460">Magnesium</keyword>
<comment type="domain">
    <text evidence="12">Contains an N-terminal zinc-binding domain, a central core domain that contains the primase activity, and a C-terminal DnaB-binding domain.</text>
</comment>
<dbReference type="SMART" id="SM00493">
    <property type="entry name" value="TOPRIM"/>
    <property type="match status" value="1"/>
</dbReference>
<dbReference type="SUPFAM" id="SSF56731">
    <property type="entry name" value="DNA primase core"/>
    <property type="match status" value="1"/>
</dbReference>
<reference evidence="15 16" key="1">
    <citation type="submission" date="2013-05" db="EMBL/GenBank/DDBJ databases">
        <title>Genome assembly of Chondromyces apiculatus DSM 436.</title>
        <authorList>
            <person name="Sharma G."/>
            <person name="Khatri I."/>
            <person name="Kaur C."/>
            <person name="Mayilraj S."/>
            <person name="Subramanian S."/>
        </authorList>
    </citation>
    <scope>NUCLEOTIDE SEQUENCE [LARGE SCALE GENOMIC DNA]</scope>
    <source>
        <strain evidence="15 16">DSM 436</strain>
    </source>
</reference>
<dbReference type="PROSITE" id="PS50880">
    <property type="entry name" value="TOPRIM"/>
    <property type="match status" value="1"/>
</dbReference>
<evidence type="ECO:0000256" key="8">
    <source>
        <dbReference type="ARBA" id="ARBA00022833"/>
    </source>
</evidence>
<dbReference type="Gene3D" id="3.40.1360.10">
    <property type="match status" value="1"/>
</dbReference>
<evidence type="ECO:0000313" key="15">
    <source>
        <dbReference type="EMBL" id="EYF05269.1"/>
    </source>
</evidence>
<evidence type="ECO:0000313" key="16">
    <source>
        <dbReference type="Proteomes" id="UP000019678"/>
    </source>
</evidence>
<comment type="subunit">
    <text evidence="12">Monomer. Interacts with DnaB.</text>
</comment>
<dbReference type="Gene3D" id="3.90.980.10">
    <property type="entry name" value="DNA primase, catalytic core, N-terminal domain"/>
    <property type="match status" value="1"/>
</dbReference>
<name>A0A017T7Q0_9BACT</name>
<evidence type="ECO:0000256" key="2">
    <source>
        <dbReference type="ARBA" id="ARBA00022515"/>
    </source>
</evidence>
<dbReference type="SMART" id="SM00400">
    <property type="entry name" value="ZnF_CHCC"/>
    <property type="match status" value="1"/>
</dbReference>
<dbReference type="GO" id="GO:0008270">
    <property type="term" value="F:zinc ion binding"/>
    <property type="evidence" value="ECO:0007669"/>
    <property type="project" value="UniProtKB-UniRule"/>
</dbReference>
<dbReference type="SUPFAM" id="SSF57783">
    <property type="entry name" value="Zinc beta-ribbon"/>
    <property type="match status" value="1"/>
</dbReference>
<evidence type="ECO:0000256" key="13">
    <source>
        <dbReference type="SAM" id="MobiDB-lite"/>
    </source>
</evidence>
<keyword evidence="10 12" id="KW-0238">DNA-binding</keyword>
<dbReference type="InterPro" id="IPR006295">
    <property type="entry name" value="DNA_primase_DnaG"/>
</dbReference>
<dbReference type="Pfam" id="PF01807">
    <property type="entry name" value="Zn_ribbon_DnaG"/>
    <property type="match status" value="1"/>
</dbReference>
<dbReference type="PANTHER" id="PTHR30313">
    <property type="entry name" value="DNA PRIMASE"/>
    <property type="match status" value="1"/>
</dbReference>
<accession>A0A017T7Q0</accession>
<gene>
    <name evidence="12" type="primary">dnaG</name>
    <name evidence="15" type="ORF">CAP_3409</name>
</gene>
<dbReference type="InterPro" id="IPR002694">
    <property type="entry name" value="Znf_CHC2"/>
</dbReference>
<evidence type="ECO:0000259" key="14">
    <source>
        <dbReference type="PROSITE" id="PS50880"/>
    </source>
</evidence>
<comment type="function">
    <text evidence="12">RNA polymerase that catalyzes the synthesis of short RNA molecules used as primers for DNA polymerase during DNA replication.</text>
</comment>
<keyword evidence="8 12" id="KW-0862">Zinc</keyword>
<protein>
    <recommendedName>
        <fullName evidence="12">DNA primase</fullName>
        <ecNumber evidence="12">2.7.7.101</ecNumber>
    </recommendedName>
</protein>
<evidence type="ECO:0000256" key="4">
    <source>
        <dbReference type="ARBA" id="ARBA00022695"/>
    </source>
</evidence>
<dbReference type="EC" id="2.7.7.101" evidence="12"/>
<sequence length="667" mass="72740">MISPETIALVKERTDLVALIGETVRLTRRGRSFVGLCPFHKEKSPSFHVNPERGFYHCFGCKEKGSAVDFVMKIDGNTFVEAIHALAERSGIEIVDTFTDAERREAQSARKAKEDLYEVNRQVASFFVHQLRGGPASPPHPLARYAREELSRRGLPLPHEGEVTSPIADALQAFWVGYAPYGWDALGNYLRQQGISTLQAERLGLLVPRSSGSGYYDRFRHRLMFAVTDVMGRVIAFSGRSLPEPTPAELGALKLQGPSADADNAPAKYINSPETPIYKKGEHLFGLHQARHAIRQRGEAILVEGNFDVVALHARGVAHAIAPLGTAFTVAQARLIKRFAPSVVLLFDGDAAGRKATRAARTPCREAGLNARVAVLSAGLDPDELARQKGPEAIERLVSGARGLLEHLIDETLEDNSFRGASLPDQMARIKAVASLLSEEDDMDLRLMGKLYADRVSSKLVISGRSPTDLRQLERIVDDALARGPRSRGVQGSWRQESGGSGAGGPNDFRANGPDHAFAPEPPLSREEQIRRAILGAVLDFPELLVDLEVMPALEVLEGDVALAVVAARRHFIPEKGLAADEFLAQISSAIHSFAAGRLAAPGFEGADEARAELLENARKLRRLTLKRANAAVVHQLEKGETMGDVASEESLLREVQRRAREKLGLS</sequence>
<dbReference type="InterPro" id="IPR036977">
    <property type="entry name" value="DNA_primase_Znf_CHC2"/>
</dbReference>
<dbReference type="Pfam" id="PF13155">
    <property type="entry name" value="Toprim_2"/>
    <property type="match status" value="1"/>
</dbReference>
<dbReference type="STRING" id="1192034.CAP_3409"/>
<dbReference type="GO" id="GO:0003899">
    <property type="term" value="F:DNA-directed RNA polymerase activity"/>
    <property type="evidence" value="ECO:0007669"/>
    <property type="project" value="UniProtKB-UniRule"/>
</dbReference>
<keyword evidence="4 12" id="KW-0548">Nucleotidyltransferase</keyword>
<dbReference type="PANTHER" id="PTHR30313:SF2">
    <property type="entry name" value="DNA PRIMASE"/>
    <property type="match status" value="1"/>
</dbReference>
<evidence type="ECO:0000256" key="3">
    <source>
        <dbReference type="ARBA" id="ARBA00022679"/>
    </source>
</evidence>
<dbReference type="GO" id="GO:1990077">
    <property type="term" value="C:primosome complex"/>
    <property type="evidence" value="ECO:0007669"/>
    <property type="project" value="UniProtKB-KW"/>
</dbReference>
<keyword evidence="11 12" id="KW-0804">Transcription</keyword>
<dbReference type="eggNOG" id="COG0358">
    <property type="taxonomic scope" value="Bacteria"/>
</dbReference>
<dbReference type="EMBL" id="ASRX01000025">
    <property type="protein sequence ID" value="EYF05269.1"/>
    <property type="molecule type" value="Genomic_DNA"/>
</dbReference>
<dbReference type="InterPro" id="IPR030846">
    <property type="entry name" value="DnaG_bac"/>
</dbReference>
<keyword evidence="16" id="KW-1185">Reference proteome</keyword>
<keyword evidence="5 12" id="KW-0235">DNA replication</keyword>
<dbReference type="Gene3D" id="3.90.580.10">
    <property type="entry name" value="Zinc finger, CHC2-type domain"/>
    <property type="match status" value="1"/>
</dbReference>
<feature type="region of interest" description="Disordered" evidence="13">
    <location>
        <begin position="484"/>
        <end position="523"/>
    </location>
</feature>
<comment type="similarity">
    <text evidence="12">Belongs to the DnaG primase family.</text>
</comment>
<keyword evidence="1 12" id="KW-0240">DNA-directed RNA polymerase</keyword>
<dbReference type="InterPro" id="IPR037068">
    <property type="entry name" value="DNA_primase_core_N_sf"/>
</dbReference>
<evidence type="ECO:0000256" key="9">
    <source>
        <dbReference type="ARBA" id="ARBA00022842"/>
    </source>
</evidence>
<dbReference type="AlphaFoldDB" id="A0A017T7Q0"/>
<evidence type="ECO:0000256" key="1">
    <source>
        <dbReference type="ARBA" id="ARBA00022478"/>
    </source>
</evidence>
<dbReference type="RefSeq" id="WP_044242501.1">
    <property type="nucleotide sequence ID" value="NZ_ASRX01000025.1"/>
</dbReference>
<keyword evidence="6 12" id="KW-0479">Metal-binding</keyword>
<dbReference type="InterPro" id="IPR050219">
    <property type="entry name" value="DnaG_primase"/>
</dbReference>
<keyword evidence="7 12" id="KW-0863">Zinc-finger</keyword>
<dbReference type="GO" id="GO:0006269">
    <property type="term" value="P:DNA replication, synthesis of primer"/>
    <property type="evidence" value="ECO:0007669"/>
    <property type="project" value="UniProtKB-UniRule"/>
</dbReference>
<feature type="domain" description="Toprim" evidence="14">
    <location>
        <begin position="298"/>
        <end position="379"/>
    </location>
</feature>
<dbReference type="GO" id="GO:0005737">
    <property type="term" value="C:cytoplasm"/>
    <property type="evidence" value="ECO:0007669"/>
    <property type="project" value="TreeGrafter"/>
</dbReference>
<comment type="caution">
    <text evidence="15">The sequence shown here is derived from an EMBL/GenBank/DDBJ whole genome shotgun (WGS) entry which is preliminary data.</text>
</comment>
<evidence type="ECO:0000256" key="6">
    <source>
        <dbReference type="ARBA" id="ARBA00022723"/>
    </source>
</evidence>
<dbReference type="HAMAP" id="MF_00974">
    <property type="entry name" value="DNA_primase_DnaG"/>
    <property type="match status" value="1"/>
</dbReference>
<dbReference type="CDD" id="cd03364">
    <property type="entry name" value="TOPRIM_DnaG_primases"/>
    <property type="match status" value="1"/>
</dbReference>
<evidence type="ECO:0000256" key="12">
    <source>
        <dbReference type="HAMAP-Rule" id="MF_00974"/>
    </source>
</evidence>
<dbReference type="Proteomes" id="UP000019678">
    <property type="component" value="Unassembled WGS sequence"/>
</dbReference>
<dbReference type="GO" id="GO:0000428">
    <property type="term" value="C:DNA-directed RNA polymerase complex"/>
    <property type="evidence" value="ECO:0007669"/>
    <property type="project" value="UniProtKB-KW"/>
</dbReference>
<keyword evidence="2 12" id="KW-0639">Primosome</keyword>
<dbReference type="NCBIfam" id="TIGR01391">
    <property type="entry name" value="dnaG"/>
    <property type="match status" value="1"/>
</dbReference>
<comment type="cofactor">
    <cofactor evidence="12">
        <name>Zn(2+)</name>
        <dbReference type="ChEBI" id="CHEBI:29105"/>
    </cofactor>
    <text evidence="12">Binds 1 zinc ion per monomer.</text>
</comment>
<proteinExistence type="inferred from homology"/>
<evidence type="ECO:0000256" key="10">
    <source>
        <dbReference type="ARBA" id="ARBA00023125"/>
    </source>
</evidence>
<keyword evidence="3 12" id="KW-0808">Transferase</keyword>
<comment type="catalytic activity">
    <reaction evidence="12">
        <text>ssDNA + n NTP = ssDNA/pppN(pN)n-1 hybrid + (n-1) diphosphate.</text>
        <dbReference type="EC" id="2.7.7.101"/>
    </reaction>
</comment>
<evidence type="ECO:0000256" key="7">
    <source>
        <dbReference type="ARBA" id="ARBA00022771"/>
    </source>
</evidence>
<dbReference type="InterPro" id="IPR006171">
    <property type="entry name" value="TOPRIM_dom"/>
</dbReference>
<dbReference type="InterPro" id="IPR013264">
    <property type="entry name" value="DNAG_N"/>
</dbReference>
<dbReference type="FunFam" id="3.90.580.10:FF:000001">
    <property type="entry name" value="DNA primase"/>
    <property type="match status" value="1"/>
</dbReference>
<evidence type="ECO:0000256" key="5">
    <source>
        <dbReference type="ARBA" id="ARBA00022705"/>
    </source>
</evidence>